<organism evidence="5 6">
    <name type="scientific">Sandaracinus amylolyticus</name>
    <dbReference type="NCBI Taxonomy" id="927083"/>
    <lineage>
        <taxon>Bacteria</taxon>
        <taxon>Pseudomonadati</taxon>
        <taxon>Myxococcota</taxon>
        <taxon>Polyangia</taxon>
        <taxon>Polyangiales</taxon>
        <taxon>Sandaracinaceae</taxon>
        <taxon>Sandaracinus</taxon>
    </lineage>
</organism>
<dbReference type="InterPro" id="IPR002401">
    <property type="entry name" value="Cyt_P450_E_grp-I"/>
</dbReference>
<dbReference type="InterPro" id="IPR001128">
    <property type="entry name" value="Cyt_P450"/>
</dbReference>
<dbReference type="PANTHER" id="PTHR24305:SF166">
    <property type="entry name" value="CYTOCHROME P450 12A4, MITOCHONDRIAL-RELATED"/>
    <property type="match status" value="1"/>
</dbReference>
<dbReference type="Pfam" id="PF00067">
    <property type="entry name" value="p450"/>
    <property type="match status" value="1"/>
</dbReference>
<dbReference type="GO" id="GO:0004497">
    <property type="term" value="F:monooxygenase activity"/>
    <property type="evidence" value="ECO:0007669"/>
    <property type="project" value="UniProtKB-KW"/>
</dbReference>
<dbReference type="KEGG" id="samy:DB32_001278"/>
<sequence length="444" mass="48763">MKTTLPPGPRWTLPATLRLIRDPYATLRELRAEYGDLVTFPSPNGRVVLAMTPELVKPIFTASPDHFGAWAVGTTSVVLGPRSLIVSEGETHKRDRKLLTPAFHGARMRAYGDAMRTLARRRFETAMQPGATVTMQDVTTDITMDVILRTVFGVGEGAAFDEGRALMGEIVRGMSPLLFFSKASHTPLFPPWRRFVRIRERFRAWLDARIAEARARGDEGDDVLAMMLAARYDDGSAMSDDDVAAQLVTLLFAGHETTAIALAWAMHWLGRHPDALALVRAEIASVGIDADPEVIAKLPYLSAVCDETLRLHPIVTENLRMLRKPLALGGYTIPPGIGVAAAIGAIHADPAIYPEPDAFRPERFLDRKYGAFEHLPFGGGHRRCIGAAFAEYEMRLALAVLVDGWDVELVHRHERPVRRSVTLGPAHGVPVKVIGRRAGLRAAA</sequence>
<protein>
    <submittedName>
        <fullName evidence="5">Cytochrome P450</fullName>
    </submittedName>
</protein>
<proteinExistence type="inferred from homology"/>
<dbReference type="SUPFAM" id="SSF48264">
    <property type="entry name" value="Cytochrome P450"/>
    <property type="match status" value="1"/>
</dbReference>
<evidence type="ECO:0000256" key="2">
    <source>
        <dbReference type="ARBA" id="ARBA00010617"/>
    </source>
</evidence>
<dbReference type="PROSITE" id="PS00086">
    <property type="entry name" value="CYTOCHROME_P450"/>
    <property type="match status" value="1"/>
</dbReference>
<keyword evidence="3 4" id="KW-0479">Metal-binding</keyword>
<dbReference type="GO" id="GO:0020037">
    <property type="term" value="F:heme binding"/>
    <property type="evidence" value="ECO:0007669"/>
    <property type="project" value="InterPro"/>
</dbReference>
<evidence type="ECO:0000256" key="3">
    <source>
        <dbReference type="PIRSR" id="PIRSR602401-1"/>
    </source>
</evidence>
<dbReference type="GO" id="GO:0016705">
    <property type="term" value="F:oxidoreductase activity, acting on paired donors, with incorporation or reduction of molecular oxygen"/>
    <property type="evidence" value="ECO:0007669"/>
    <property type="project" value="InterPro"/>
</dbReference>
<dbReference type="PRINTS" id="PR00463">
    <property type="entry name" value="EP450I"/>
</dbReference>
<keyword evidence="6" id="KW-1185">Reference proteome</keyword>
<keyword evidence="3 4" id="KW-0408">Iron</keyword>
<dbReference type="RefSeq" id="WP_053231506.1">
    <property type="nucleotide sequence ID" value="NZ_CP011125.1"/>
</dbReference>
<evidence type="ECO:0000313" key="6">
    <source>
        <dbReference type="Proteomes" id="UP000034883"/>
    </source>
</evidence>
<accession>A0A0F6SDW0</accession>
<keyword evidence="3 4" id="KW-0349">Heme</keyword>
<evidence type="ECO:0000313" key="5">
    <source>
        <dbReference type="EMBL" id="AKF04129.1"/>
    </source>
</evidence>
<dbReference type="PANTHER" id="PTHR24305">
    <property type="entry name" value="CYTOCHROME P450"/>
    <property type="match status" value="1"/>
</dbReference>
<comment type="similarity">
    <text evidence="2 4">Belongs to the cytochrome P450 family.</text>
</comment>
<evidence type="ECO:0000256" key="4">
    <source>
        <dbReference type="RuleBase" id="RU000461"/>
    </source>
</evidence>
<dbReference type="CDD" id="cd11053">
    <property type="entry name" value="CYP110-like"/>
    <property type="match status" value="1"/>
</dbReference>
<dbReference type="OrthoDB" id="9764248at2"/>
<dbReference type="EMBL" id="CP011125">
    <property type="protein sequence ID" value="AKF04129.1"/>
    <property type="molecule type" value="Genomic_DNA"/>
</dbReference>
<dbReference type="PRINTS" id="PR00385">
    <property type="entry name" value="P450"/>
</dbReference>
<dbReference type="STRING" id="927083.DB32_001278"/>
<dbReference type="InterPro" id="IPR050121">
    <property type="entry name" value="Cytochrome_P450_monoxygenase"/>
</dbReference>
<feature type="binding site" description="axial binding residue" evidence="3">
    <location>
        <position position="384"/>
    </location>
    <ligand>
        <name>heme</name>
        <dbReference type="ChEBI" id="CHEBI:30413"/>
    </ligand>
    <ligandPart>
        <name>Fe</name>
        <dbReference type="ChEBI" id="CHEBI:18248"/>
    </ligandPart>
</feature>
<dbReference type="InterPro" id="IPR017972">
    <property type="entry name" value="Cyt_P450_CS"/>
</dbReference>
<keyword evidence="4" id="KW-0560">Oxidoreductase</keyword>
<dbReference type="Proteomes" id="UP000034883">
    <property type="component" value="Chromosome"/>
</dbReference>
<comment type="cofactor">
    <cofactor evidence="1 3">
        <name>heme</name>
        <dbReference type="ChEBI" id="CHEBI:30413"/>
    </cofactor>
</comment>
<keyword evidence="4" id="KW-0503">Monooxygenase</keyword>
<dbReference type="InterPro" id="IPR036396">
    <property type="entry name" value="Cyt_P450_sf"/>
</dbReference>
<dbReference type="AlphaFoldDB" id="A0A0F6SDW0"/>
<dbReference type="GO" id="GO:0005506">
    <property type="term" value="F:iron ion binding"/>
    <property type="evidence" value="ECO:0007669"/>
    <property type="project" value="InterPro"/>
</dbReference>
<dbReference type="Gene3D" id="1.10.630.10">
    <property type="entry name" value="Cytochrome P450"/>
    <property type="match status" value="1"/>
</dbReference>
<reference evidence="5 6" key="1">
    <citation type="submission" date="2015-03" db="EMBL/GenBank/DDBJ databases">
        <title>Genome assembly of Sandaracinus amylolyticus DSM 53668.</title>
        <authorList>
            <person name="Sharma G."/>
            <person name="Subramanian S."/>
        </authorList>
    </citation>
    <scope>NUCLEOTIDE SEQUENCE [LARGE SCALE GENOMIC DNA]</scope>
    <source>
        <strain evidence="5 6">DSM 53668</strain>
    </source>
</reference>
<evidence type="ECO:0000256" key="1">
    <source>
        <dbReference type="ARBA" id="ARBA00001971"/>
    </source>
</evidence>
<gene>
    <name evidence="5" type="ORF">DB32_001278</name>
</gene>
<name>A0A0F6SDW0_9BACT</name>